<dbReference type="Gene3D" id="3.50.50.60">
    <property type="entry name" value="FAD/NAD(P)-binding domain"/>
    <property type="match status" value="1"/>
</dbReference>
<evidence type="ECO:0000256" key="2">
    <source>
        <dbReference type="ARBA" id="ARBA00022827"/>
    </source>
</evidence>
<evidence type="ECO:0000313" key="5">
    <source>
        <dbReference type="EMBL" id="KAF4480146.1"/>
    </source>
</evidence>
<keyword evidence="3" id="KW-0560">Oxidoreductase</keyword>
<dbReference type="SUPFAM" id="SSF51905">
    <property type="entry name" value="FAD/NAD(P)-binding domain"/>
    <property type="match status" value="1"/>
</dbReference>
<keyword evidence="1" id="KW-0285">Flavoprotein</keyword>
<feature type="domain" description="FAD-binding" evidence="4">
    <location>
        <begin position="7"/>
        <end position="339"/>
    </location>
</feature>
<dbReference type="PANTHER" id="PTHR43004">
    <property type="entry name" value="TRK SYSTEM POTASSIUM UPTAKE PROTEIN"/>
    <property type="match status" value="1"/>
</dbReference>
<dbReference type="InterPro" id="IPR002938">
    <property type="entry name" value="FAD-bd"/>
</dbReference>
<evidence type="ECO:0000256" key="3">
    <source>
        <dbReference type="ARBA" id="ARBA00023002"/>
    </source>
</evidence>
<proteinExistence type="predicted"/>
<dbReference type="EMBL" id="LUFC02001234">
    <property type="protein sequence ID" value="KAF4480146.1"/>
    <property type="molecule type" value="Genomic_DNA"/>
</dbReference>
<accession>A0A9P5B4C5</accession>
<keyword evidence="6" id="KW-1185">Reference proteome</keyword>
<comment type="caution">
    <text evidence="5">The sequence shown here is derived from an EMBL/GenBank/DDBJ whole genome shotgun (WGS) entry which is preliminary data.</text>
</comment>
<protein>
    <submittedName>
        <fullName evidence="5">3-(3-hydroxy-phenyl)propionate 3-hydroxycinnamic acid hydroxylase</fullName>
    </submittedName>
</protein>
<dbReference type="AlphaFoldDB" id="A0A9P5B4C5"/>
<dbReference type="OrthoDB" id="2096480at2759"/>
<evidence type="ECO:0000256" key="1">
    <source>
        <dbReference type="ARBA" id="ARBA00022630"/>
    </source>
</evidence>
<gene>
    <name evidence="5" type="ORF">FAGAP_12123</name>
</gene>
<dbReference type="PRINTS" id="PR00420">
    <property type="entry name" value="RNGMNOXGNASE"/>
</dbReference>
<name>A0A9P5B4C5_9HYPO</name>
<dbReference type="Gene3D" id="3.30.9.10">
    <property type="entry name" value="D-Amino Acid Oxidase, subunit A, domain 2"/>
    <property type="match status" value="1"/>
</dbReference>
<dbReference type="InterPro" id="IPR050641">
    <property type="entry name" value="RIFMO-like"/>
</dbReference>
<dbReference type="GO" id="GO:0071949">
    <property type="term" value="F:FAD binding"/>
    <property type="evidence" value="ECO:0007669"/>
    <property type="project" value="InterPro"/>
</dbReference>
<dbReference type="Pfam" id="PF01494">
    <property type="entry name" value="FAD_binding_3"/>
    <property type="match status" value="1"/>
</dbReference>
<reference evidence="5" key="1">
    <citation type="submission" date="2020-01" db="EMBL/GenBank/DDBJ databases">
        <title>Identification and distribution of gene clusters putatively required for synthesis of sphingolipid metabolism inhibitors in phylogenetically diverse species of the filamentous fungus Fusarium.</title>
        <authorList>
            <person name="Kim H.-S."/>
            <person name="Busman M."/>
            <person name="Brown D.W."/>
            <person name="Divon H."/>
            <person name="Uhlig S."/>
            <person name="Proctor R.H."/>
        </authorList>
    </citation>
    <scope>NUCLEOTIDE SEQUENCE</scope>
    <source>
        <strain evidence="5">NRRL 31653</strain>
    </source>
</reference>
<dbReference type="InterPro" id="IPR036188">
    <property type="entry name" value="FAD/NAD-bd_sf"/>
</dbReference>
<organism evidence="5 6">
    <name type="scientific">Fusarium agapanthi</name>
    <dbReference type="NCBI Taxonomy" id="1803897"/>
    <lineage>
        <taxon>Eukaryota</taxon>
        <taxon>Fungi</taxon>
        <taxon>Dikarya</taxon>
        <taxon>Ascomycota</taxon>
        <taxon>Pezizomycotina</taxon>
        <taxon>Sordariomycetes</taxon>
        <taxon>Hypocreomycetidae</taxon>
        <taxon>Hypocreales</taxon>
        <taxon>Nectriaceae</taxon>
        <taxon>Fusarium</taxon>
        <taxon>Fusarium fujikuroi species complex</taxon>
    </lineage>
</organism>
<dbReference type="Proteomes" id="UP000737391">
    <property type="component" value="Unassembled WGS sequence"/>
</dbReference>
<dbReference type="PANTHER" id="PTHR43004:SF13">
    <property type="entry name" value="FAD-BINDING DOMAIN-CONTAINING PROTEIN-RELATED"/>
    <property type="match status" value="1"/>
</dbReference>
<keyword evidence="2" id="KW-0274">FAD</keyword>
<sequence length="620" mass="69127">MVVKLNTTVAVIGAGPVGLFTALLLAQSGVKVAVIEKGARLNQSPRAVAYFPAVLDEFKKAGILQEVIDQGEVNAEGCVWRTSSGQILAAVDPPPNSPHFAVCLSQPELSEILYKRLLETGNAEVVFNHAYQRHEQSESSVLFWIKSLSGEDEIAGECQYLIGADGGRSQVRKDLGVELKGFTWESLQFVAVNFQYELSELGWKKANFIVDPVSWGIIVKRGKGTSWRFATGVTKRDIEAETLDGATIKVVKERLMSLLPGDTSRIHWEAMSPYKVHQRCATTFRKGNVLLAGDAAHLNSPVGGLGLTTGLLDAAHLAESLRQMLLEKADPVVLDQLRSQDPKHIKQRDEFFAKLNTYKDIATTLQVGLPDFALSSTSKTVFSTYEEVTWFISVTKFEDWTDERFKHEYKVVHANMTRQGKESGAPTLQYTQYANLHQEIPGVKRPGWNYVTSLVFPCLFLVHAGLQDPGYRATAGSHKFCRLDQQGCLTRKISEYSKEGDSSSKPSIRALLFHERHSATDEYSENWVQERAVKLSAEVESDSRAYGYVLWQDVTPKNTSTLFRDSLFEPGNWHNFKAVEAFDFLHLDSADAFLQEHMVKITEDGKQTITVVASKPDVIF</sequence>
<evidence type="ECO:0000259" key="4">
    <source>
        <dbReference type="Pfam" id="PF01494"/>
    </source>
</evidence>
<evidence type="ECO:0000313" key="6">
    <source>
        <dbReference type="Proteomes" id="UP000737391"/>
    </source>
</evidence>
<dbReference type="GO" id="GO:0016709">
    <property type="term" value="F:oxidoreductase activity, acting on paired donors, with incorporation or reduction of molecular oxygen, NAD(P)H as one donor, and incorporation of one atom of oxygen"/>
    <property type="evidence" value="ECO:0007669"/>
    <property type="project" value="UniProtKB-ARBA"/>
</dbReference>